<dbReference type="OrthoDB" id="9806939at2"/>
<comment type="similarity">
    <text evidence="1">Belongs to the membrane fusion protein (MFP) (TC 8.A.1) family.</text>
</comment>
<sequence>MSLRLSSFLLPFTLLIVSCSDGSQNSTQDAIPIVARDLAFLPEENEVEAVGTARAITSAQIFPETAGQVRRVLFSAGDYVRKGQPLVELDSRREKLAVELAKVRVQEADQLLTRYRRIEDTGALSASQIEAGETALASANVELQQAQTNLADRTIRAPFSGHIGLTDIDPGDRITNTTAIAQLDQRSTLYIDFAAPEAIFAELQPGETVSVTPFSEPDRTISAQVIATDSAISQSQRTFTVRTRIANTDDSLRPGMSFRVLFRTTGSKRPAVPEQAIIWGGEGSFIWAVREGKAHRIPVSITSRRDGLAFLDAPLDEEEVIVVEGVQKLREGQEVRILKPSAPSRQDAVLRETDGNAAGSDGD</sequence>
<gene>
    <name evidence="6" type="ORF">D6851_12950</name>
</gene>
<dbReference type="Pfam" id="PF25954">
    <property type="entry name" value="Beta-barrel_RND_2"/>
    <property type="match status" value="1"/>
</dbReference>
<dbReference type="Gene3D" id="1.10.287.470">
    <property type="entry name" value="Helix hairpin bin"/>
    <property type="match status" value="1"/>
</dbReference>
<feature type="domain" description="CzcB-like barrel-sandwich hybrid" evidence="4">
    <location>
        <begin position="58"/>
        <end position="182"/>
    </location>
</feature>
<dbReference type="InterPro" id="IPR058647">
    <property type="entry name" value="BSH_CzcB-like"/>
</dbReference>
<organism evidence="6 7">
    <name type="scientific">Altericroceibacterium spongiae</name>
    <dbReference type="NCBI Taxonomy" id="2320269"/>
    <lineage>
        <taxon>Bacteria</taxon>
        <taxon>Pseudomonadati</taxon>
        <taxon>Pseudomonadota</taxon>
        <taxon>Alphaproteobacteria</taxon>
        <taxon>Sphingomonadales</taxon>
        <taxon>Erythrobacteraceae</taxon>
        <taxon>Altericroceibacterium</taxon>
    </lineage>
</organism>
<feature type="domain" description="CusB-like beta-barrel" evidence="3">
    <location>
        <begin position="190"/>
        <end position="264"/>
    </location>
</feature>
<dbReference type="Proteomes" id="UP000284395">
    <property type="component" value="Unassembled WGS sequence"/>
</dbReference>
<feature type="region of interest" description="Disordered" evidence="2">
    <location>
        <begin position="340"/>
        <end position="363"/>
    </location>
</feature>
<dbReference type="PANTHER" id="PTHR30469">
    <property type="entry name" value="MULTIDRUG RESISTANCE PROTEIN MDTA"/>
    <property type="match status" value="1"/>
</dbReference>
<proteinExistence type="inferred from homology"/>
<reference evidence="6 7" key="1">
    <citation type="submission" date="2018-09" db="EMBL/GenBank/DDBJ databases">
        <title>Altererythrobacter spongiae sp. nov., isolated from a marine sponge.</title>
        <authorList>
            <person name="Zhuang L."/>
            <person name="Luo L."/>
        </authorList>
    </citation>
    <scope>NUCLEOTIDE SEQUENCE [LARGE SCALE GENOMIC DNA]</scope>
    <source>
        <strain evidence="6 7">HN-Y73</strain>
    </source>
</reference>
<dbReference type="Gene3D" id="2.40.50.100">
    <property type="match status" value="1"/>
</dbReference>
<evidence type="ECO:0000259" key="3">
    <source>
        <dbReference type="Pfam" id="PF25954"/>
    </source>
</evidence>
<comment type="caution">
    <text evidence="6">The sequence shown here is derived from an EMBL/GenBank/DDBJ whole genome shotgun (WGS) entry which is preliminary data.</text>
</comment>
<protein>
    <submittedName>
        <fullName evidence="6">Efflux RND transporter periplasmic adaptor subunit</fullName>
    </submittedName>
</protein>
<dbReference type="Pfam" id="PF25973">
    <property type="entry name" value="BSH_CzcB"/>
    <property type="match status" value="1"/>
</dbReference>
<dbReference type="InterPro" id="IPR006143">
    <property type="entry name" value="RND_pump_MFP"/>
</dbReference>
<accession>A0A420EF90</accession>
<name>A0A420EF90_9SPHN</name>
<evidence type="ECO:0000256" key="1">
    <source>
        <dbReference type="ARBA" id="ARBA00009477"/>
    </source>
</evidence>
<evidence type="ECO:0000256" key="2">
    <source>
        <dbReference type="SAM" id="MobiDB-lite"/>
    </source>
</evidence>
<keyword evidence="7" id="KW-1185">Reference proteome</keyword>
<dbReference type="Gene3D" id="2.40.420.20">
    <property type="match status" value="1"/>
</dbReference>
<dbReference type="GO" id="GO:0015562">
    <property type="term" value="F:efflux transmembrane transporter activity"/>
    <property type="evidence" value="ECO:0007669"/>
    <property type="project" value="TreeGrafter"/>
</dbReference>
<dbReference type="InterPro" id="IPR058637">
    <property type="entry name" value="YknX-like_C"/>
</dbReference>
<dbReference type="Pfam" id="PF25989">
    <property type="entry name" value="YknX_C"/>
    <property type="match status" value="1"/>
</dbReference>
<dbReference type="InterPro" id="IPR058792">
    <property type="entry name" value="Beta-barrel_RND_2"/>
</dbReference>
<evidence type="ECO:0000313" key="7">
    <source>
        <dbReference type="Proteomes" id="UP000284395"/>
    </source>
</evidence>
<feature type="domain" description="YknX-like C-terminal permuted SH3-like" evidence="5">
    <location>
        <begin position="271"/>
        <end position="336"/>
    </location>
</feature>
<dbReference type="EMBL" id="RAPF01000006">
    <property type="protein sequence ID" value="RKF19352.1"/>
    <property type="molecule type" value="Genomic_DNA"/>
</dbReference>
<dbReference type="NCBIfam" id="TIGR01730">
    <property type="entry name" value="RND_mfp"/>
    <property type="match status" value="1"/>
</dbReference>
<dbReference type="GO" id="GO:1990281">
    <property type="term" value="C:efflux pump complex"/>
    <property type="evidence" value="ECO:0007669"/>
    <property type="project" value="TreeGrafter"/>
</dbReference>
<dbReference type="Gene3D" id="2.40.30.170">
    <property type="match status" value="1"/>
</dbReference>
<dbReference type="PROSITE" id="PS51257">
    <property type="entry name" value="PROKAR_LIPOPROTEIN"/>
    <property type="match status" value="1"/>
</dbReference>
<dbReference type="PANTHER" id="PTHR30469:SF11">
    <property type="entry name" value="BLL4320 PROTEIN"/>
    <property type="match status" value="1"/>
</dbReference>
<dbReference type="AlphaFoldDB" id="A0A420EF90"/>
<evidence type="ECO:0000259" key="5">
    <source>
        <dbReference type="Pfam" id="PF25989"/>
    </source>
</evidence>
<dbReference type="SUPFAM" id="SSF111369">
    <property type="entry name" value="HlyD-like secretion proteins"/>
    <property type="match status" value="1"/>
</dbReference>
<evidence type="ECO:0000259" key="4">
    <source>
        <dbReference type="Pfam" id="PF25973"/>
    </source>
</evidence>
<evidence type="ECO:0000313" key="6">
    <source>
        <dbReference type="EMBL" id="RKF19352.1"/>
    </source>
</evidence>